<feature type="compositionally biased region" description="Polar residues" evidence="1">
    <location>
        <begin position="66"/>
        <end position="75"/>
    </location>
</feature>
<feature type="compositionally biased region" description="Polar residues" evidence="1">
    <location>
        <begin position="38"/>
        <end position="55"/>
    </location>
</feature>
<feature type="region of interest" description="Disordered" evidence="1">
    <location>
        <begin position="38"/>
        <end position="99"/>
    </location>
</feature>
<organism evidence="3">
    <name type="scientific">Salpingoeca rosetta (strain ATCC 50818 / BSB-021)</name>
    <dbReference type="NCBI Taxonomy" id="946362"/>
    <lineage>
        <taxon>Eukaryota</taxon>
        <taxon>Choanoflagellata</taxon>
        <taxon>Craspedida</taxon>
        <taxon>Salpingoecidae</taxon>
        <taxon>Salpingoeca</taxon>
    </lineage>
</organism>
<feature type="region of interest" description="Disordered" evidence="1">
    <location>
        <begin position="227"/>
        <end position="271"/>
    </location>
</feature>
<evidence type="ECO:0000256" key="1">
    <source>
        <dbReference type="SAM" id="MobiDB-lite"/>
    </source>
</evidence>
<dbReference type="RefSeq" id="XP_004992511.1">
    <property type="nucleotide sequence ID" value="XM_004992454.1"/>
</dbReference>
<keyword evidence="3" id="KW-1185">Reference proteome</keyword>
<dbReference type="AlphaFoldDB" id="F2UE16"/>
<feature type="compositionally biased region" description="Low complexity" evidence="1">
    <location>
        <begin position="76"/>
        <end position="87"/>
    </location>
</feature>
<dbReference type="InParanoid" id="F2UE16"/>
<dbReference type="KEGG" id="sre:PTSG_07095"/>
<dbReference type="GeneID" id="16073080"/>
<protein>
    <submittedName>
        <fullName evidence="2">Uncharacterized protein</fullName>
    </submittedName>
</protein>
<dbReference type="EMBL" id="GL832970">
    <property type="protein sequence ID" value="EGD74866.1"/>
    <property type="molecule type" value="Genomic_DNA"/>
</dbReference>
<accession>F2UE16</accession>
<reference evidence="2" key="1">
    <citation type="submission" date="2009-08" db="EMBL/GenBank/DDBJ databases">
        <title>Annotation of Salpingoeca rosetta.</title>
        <authorList>
            <consortium name="The Broad Institute Genome Sequencing Platform"/>
            <person name="Russ C."/>
            <person name="Cuomo C."/>
            <person name="Burger G."/>
            <person name="Gray M.W."/>
            <person name="Holland P.W.H."/>
            <person name="King N."/>
            <person name="Lang F.B.F."/>
            <person name="Roger A.J."/>
            <person name="Ruiz-Trillo I."/>
            <person name="Young S.K."/>
            <person name="Zeng Q."/>
            <person name="Gargeya S."/>
            <person name="Alvarado L."/>
            <person name="Berlin A."/>
            <person name="Chapman S.B."/>
            <person name="Chen Z."/>
            <person name="Freedman E."/>
            <person name="Gellesch M."/>
            <person name="Goldberg J."/>
            <person name="Griggs A."/>
            <person name="Gujja S."/>
            <person name="Heilman E."/>
            <person name="Heiman D."/>
            <person name="Howarth C."/>
            <person name="Mehta T."/>
            <person name="Neiman D."/>
            <person name="Pearson M."/>
            <person name="Roberts A."/>
            <person name="Saif S."/>
            <person name="Shea T."/>
            <person name="Shenoy N."/>
            <person name="Sisk P."/>
            <person name="Stolte C."/>
            <person name="Sykes S."/>
            <person name="White J."/>
            <person name="Yandava C."/>
            <person name="Haas B."/>
            <person name="Nusbaum C."/>
            <person name="Birren B."/>
        </authorList>
    </citation>
    <scope>NUCLEOTIDE SEQUENCE [LARGE SCALE GENOMIC DNA]</scope>
    <source>
        <strain evidence="2">ATCC 50818</strain>
    </source>
</reference>
<feature type="compositionally biased region" description="Acidic residues" evidence="1">
    <location>
        <begin position="252"/>
        <end position="271"/>
    </location>
</feature>
<evidence type="ECO:0000313" key="3">
    <source>
        <dbReference type="Proteomes" id="UP000007799"/>
    </source>
</evidence>
<evidence type="ECO:0000313" key="2">
    <source>
        <dbReference type="EMBL" id="EGD74866.1"/>
    </source>
</evidence>
<sequence>MANKDEDVRVGDAMALLGQQPTISEAFKTFLSMVLAQQHSQTPVVATSSSVPRRSSAQDDQQQQQNTGDAQPAESQQQQQQQQQQERQQQEHVGVKEMPLSRASLPHLQVLIRETLRGCSSFDLARLQRVQGKDETGSAFLDSLGRLRAVQHVCQLLENKQQRRTRWLGSKYFELVWPLIQEDLRESEAIASAAMQPELVDAYIAAVTAALADAEKSAMWSPSLEAHLQEQAQKRREQAAALATEVAQMALDADDDDDDADEGEGGEDGRA</sequence>
<name>F2UE16_SALR5</name>
<proteinExistence type="predicted"/>
<gene>
    <name evidence="2" type="ORF">PTSG_07095</name>
</gene>
<dbReference type="Proteomes" id="UP000007799">
    <property type="component" value="Unassembled WGS sequence"/>
</dbReference>